<evidence type="ECO:0000256" key="11">
    <source>
        <dbReference type="RuleBase" id="RU362031"/>
    </source>
</evidence>
<dbReference type="RefSeq" id="WP_379510172.1">
    <property type="nucleotide sequence ID" value="NZ_JBHRTQ010000009.1"/>
</dbReference>
<evidence type="ECO:0000256" key="2">
    <source>
        <dbReference type="ARBA" id="ARBA00004141"/>
    </source>
</evidence>
<sequence>MTHSPSILMMIIGFVLVLGPLVVIHELGHYLVARWCGVKAEAFSVGFGKELLGFTDKRGTRWKLSAIPLGGYVQFAGDMDPTSRPDDAKFAHLAPEERAQTFNAKALWQRATIVAAGPLTNLLFAVLIFTAFNLAFGKVVAPPVVASFAEQSAARDAGIRVGDRIVAVNDHAIDQFPDIVGLVVPYPGMTVAITIARDGARHVVPVRLEAKVLTDAFGNESRIGRLGISPGRARIEPVGPVEAAALAGRQTWGIVRMLGVGIRQIVTGQRSLSELGGPIKTAKYSGEQLSLGWLSFVSFAAFISINLAFINLLPIPALDGGHLALYAAEAIRRRPLDARSQDWAYRTGLALVLALMLFVTLNDLAGLLPARGS</sequence>
<evidence type="ECO:0000256" key="10">
    <source>
        <dbReference type="ARBA" id="ARBA00023136"/>
    </source>
</evidence>
<protein>
    <recommendedName>
        <fullName evidence="11">Zinc metalloprotease</fullName>
        <ecNumber evidence="11">3.4.24.-</ecNumber>
    </recommendedName>
</protein>
<accession>A0ABV7IT68</accession>
<organism evidence="13 14">
    <name type="scientific">Novosphingobium bradum</name>
    <dbReference type="NCBI Taxonomy" id="1737444"/>
    <lineage>
        <taxon>Bacteria</taxon>
        <taxon>Pseudomonadati</taxon>
        <taxon>Pseudomonadota</taxon>
        <taxon>Alphaproteobacteria</taxon>
        <taxon>Sphingomonadales</taxon>
        <taxon>Sphingomonadaceae</taxon>
        <taxon>Novosphingobium</taxon>
    </lineage>
</organism>
<dbReference type="Pfam" id="PF02163">
    <property type="entry name" value="Peptidase_M50"/>
    <property type="match status" value="1"/>
</dbReference>
<dbReference type="Pfam" id="PF17820">
    <property type="entry name" value="PDZ_6"/>
    <property type="match status" value="1"/>
</dbReference>
<dbReference type="CDD" id="cd06163">
    <property type="entry name" value="S2P-M50_PDZ_RseP-like"/>
    <property type="match status" value="1"/>
</dbReference>
<dbReference type="InterPro" id="IPR041489">
    <property type="entry name" value="PDZ_6"/>
</dbReference>
<dbReference type="Gene3D" id="2.30.42.10">
    <property type="match status" value="1"/>
</dbReference>
<evidence type="ECO:0000256" key="3">
    <source>
        <dbReference type="ARBA" id="ARBA00007931"/>
    </source>
</evidence>
<dbReference type="EMBL" id="JBHRTQ010000009">
    <property type="protein sequence ID" value="MFC3174790.1"/>
    <property type="molecule type" value="Genomic_DNA"/>
</dbReference>
<dbReference type="Proteomes" id="UP001595604">
    <property type="component" value="Unassembled WGS sequence"/>
</dbReference>
<keyword evidence="8 11" id="KW-1133">Transmembrane helix</keyword>
<evidence type="ECO:0000313" key="14">
    <source>
        <dbReference type="Proteomes" id="UP001595604"/>
    </source>
</evidence>
<evidence type="ECO:0000256" key="7">
    <source>
        <dbReference type="ARBA" id="ARBA00022833"/>
    </source>
</evidence>
<evidence type="ECO:0000256" key="5">
    <source>
        <dbReference type="ARBA" id="ARBA00022692"/>
    </source>
</evidence>
<dbReference type="InterPro" id="IPR036034">
    <property type="entry name" value="PDZ_sf"/>
</dbReference>
<comment type="cofactor">
    <cofactor evidence="1 11">
        <name>Zn(2+)</name>
        <dbReference type="ChEBI" id="CHEBI:29105"/>
    </cofactor>
</comment>
<reference evidence="14" key="1">
    <citation type="journal article" date="2019" name="Int. J. Syst. Evol. Microbiol.">
        <title>The Global Catalogue of Microorganisms (GCM) 10K type strain sequencing project: providing services to taxonomists for standard genome sequencing and annotation.</title>
        <authorList>
            <consortium name="The Broad Institute Genomics Platform"/>
            <consortium name="The Broad Institute Genome Sequencing Center for Infectious Disease"/>
            <person name="Wu L."/>
            <person name="Ma J."/>
        </authorList>
    </citation>
    <scope>NUCLEOTIDE SEQUENCE [LARGE SCALE GENOMIC DNA]</scope>
    <source>
        <strain evidence="14">KCTC 42984</strain>
    </source>
</reference>
<feature type="transmembrane region" description="Helical" evidence="11">
    <location>
        <begin position="6"/>
        <end position="24"/>
    </location>
</feature>
<comment type="caution">
    <text evidence="13">The sequence shown here is derived from an EMBL/GenBank/DDBJ whole genome shotgun (WGS) entry which is preliminary data.</text>
</comment>
<feature type="transmembrane region" description="Helical" evidence="11">
    <location>
        <begin position="293"/>
        <end position="313"/>
    </location>
</feature>
<proteinExistence type="inferred from homology"/>
<gene>
    <name evidence="13" type="primary">rseP</name>
    <name evidence="13" type="ORF">ACFOD9_11055</name>
</gene>
<evidence type="ECO:0000256" key="8">
    <source>
        <dbReference type="ARBA" id="ARBA00022989"/>
    </source>
</evidence>
<dbReference type="SMART" id="SM00228">
    <property type="entry name" value="PDZ"/>
    <property type="match status" value="1"/>
</dbReference>
<evidence type="ECO:0000256" key="1">
    <source>
        <dbReference type="ARBA" id="ARBA00001947"/>
    </source>
</evidence>
<feature type="transmembrane region" description="Helical" evidence="11">
    <location>
        <begin position="113"/>
        <end position="136"/>
    </location>
</feature>
<keyword evidence="10 11" id="KW-0472">Membrane</keyword>
<comment type="similarity">
    <text evidence="3 11">Belongs to the peptidase M50B family.</text>
</comment>
<keyword evidence="14" id="KW-1185">Reference proteome</keyword>
<comment type="subcellular location">
    <subcellularLocation>
        <location evidence="2">Membrane</location>
        <topology evidence="2">Multi-pass membrane protein</topology>
    </subcellularLocation>
</comment>
<dbReference type="InterPro" id="IPR004387">
    <property type="entry name" value="Pept_M50_Zn"/>
</dbReference>
<keyword evidence="6 11" id="KW-0378">Hydrolase</keyword>
<dbReference type="InterPro" id="IPR008915">
    <property type="entry name" value="Peptidase_M50"/>
</dbReference>
<evidence type="ECO:0000313" key="13">
    <source>
        <dbReference type="EMBL" id="MFC3174790.1"/>
    </source>
</evidence>
<name>A0ABV7IT68_9SPHN</name>
<keyword evidence="5 11" id="KW-0812">Transmembrane</keyword>
<dbReference type="GO" id="GO:0008237">
    <property type="term" value="F:metallopeptidase activity"/>
    <property type="evidence" value="ECO:0007669"/>
    <property type="project" value="UniProtKB-KW"/>
</dbReference>
<keyword evidence="7 11" id="KW-0862">Zinc</keyword>
<feature type="transmembrane region" description="Helical" evidence="11">
    <location>
        <begin position="343"/>
        <end position="361"/>
    </location>
</feature>
<feature type="domain" description="PDZ" evidence="12">
    <location>
        <begin position="120"/>
        <end position="199"/>
    </location>
</feature>
<dbReference type="NCBIfam" id="TIGR00054">
    <property type="entry name" value="RIP metalloprotease RseP"/>
    <property type="match status" value="1"/>
</dbReference>
<dbReference type="SUPFAM" id="SSF50156">
    <property type="entry name" value="PDZ domain-like"/>
    <property type="match status" value="1"/>
</dbReference>
<evidence type="ECO:0000256" key="6">
    <source>
        <dbReference type="ARBA" id="ARBA00022801"/>
    </source>
</evidence>
<dbReference type="InterPro" id="IPR001478">
    <property type="entry name" value="PDZ"/>
</dbReference>
<keyword evidence="11" id="KW-0479">Metal-binding</keyword>
<evidence type="ECO:0000259" key="12">
    <source>
        <dbReference type="SMART" id="SM00228"/>
    </source>
</evidence>
<evidence type="ECO:0000256" key="4">
    <source>
        <dbReference type="ARBA" id="ARBA00022670"/>
    </source>
</evidence>
<evidence type="ECO:0000256" key="9">
    <source>
        <dbReference type="ARBA" id="ARBA00023049"/>
    </source>
</evidence>
<dbReference type="EC" id="3.4.24.-" evidence="11"/>
<keyword evidence="4" id="KW-0645">Protease</keyword>
<dbReference type="PANTHER" id="PTHR42837:SF2">
    <property type="entry name" value="MEMBRANE METALLOPROTEASE ARASP2, CHLOROPLASTIC-RELATED"/>
    <property type="match status" value="1"/>
</dbReference>
<keyword evidence="9 11" id="KW-0482">Metalloprotease</keyword>
<dbReference type="PANTHER" id="PTHR42837">
    <property type="entry name" value="REGULATOR OF SIGMA-E PROTEASE RSEP"/>
    <property type="match status" value="1"/>
</dbReference>